<name>A0A6A6C3W7_ZASCE</name>
<dbReference type="OrthoDB" id="4153866at2759"/>
<protein>
    <recommendedName>
        <fullName evidence="2">Altered inheritance of mitochondria protein 6</fullName>
    </recommendedName>
</protein>
<evidence type="ECO:0000256" key="1">
    <source>
        <dbReference type="ARBA" id="ARBA00008858"/>
    </source>
</evidence>
<dbReference type="Proteomes" id="UP000799537">
    <property type="component" value="Unassembled WGS sequence"/>
</dbReference>
<evidence type="ECO:0000256" key="3">
    <source>
        <dbReference type="SAM" id="MobiDB-lite"/>
    </source>
</evidence>
<dbReference type="InterPro" id="IPR017946">
    <property type="entry name" value="PLC-like_Pdiesterase_TIM-brl"/>
</dbReference>
<sequence length="374" mass="42643">MVILSTFGALHILQVLIGRSRLFWDADRVEFNRFLPDLDRLHRFDNGLFRSTADASQDVIPIPCHSHNDYWRREPLFDAISWGCTGVEADVWLFDRELYVGHTMSSLKRGGTFREIYVDKLVGLLDRMNAGSEVGGGTGQLSGVFHRKPGQALTLLVDLKNSGRQAFEILQKQLSPLRERDYVTYWNGREVVPRAVTVVATGDTPFDLVIANATYRDIFFDAPLEELWERPRSPIDAEDPIHELDSEIDYGSAMSLPNEGQTSRHESSSDIHNQGPEQYNTNTSYYASTSFAKTVGFVWRGHLSPRQMEIIRGQIRGAKRRGLKTRYWNTPPWPIALRNHVWHVLVKEGADVLNVDDLAAAARQTWNARVHQLW</sequence>
<dbReference type="AlphaFoldDB" id="A0A6A6C3W7"/>
<dbReference type="RefSeq" id="XP_033660975.1">
    <property type="nucleotide sequence ID" value="XM_033809441.1"/>
</dbReference>
<dbReference type="EMBL" id="ML993629">
    <property type="protein sequence ID" value="KAF2160086.1"/>
    <property type="molecule type" value="Genomic_DNA"/>
</dbReference>
<dbReference type="InterPro" id="IPR051236">
    <property type="entry name" value="HAT_RTT109-like"/>
</dbReference>
<dbReference type="SUPFAM" id="SSF51695">
    <property type="entry name" value="PLC-like phosphodiesterases"/>
    <property type="match status" value="1"/>
</dbReference>
<organism evidence="4 5">
    <name type="scientific">Zasmidium cellare ATCC 36951</name>
    <dbReference type="NCBI Taxonomy" id="1080233"/>
    <lineage>
        <taxon>Eukaryota</taxon>
        <taxon>Fungi</taxon>
        <taxon>Dikarya</taxon>
        <taxon>Ascomycota</taxon>
        <taxon>Pezizomycotina</taxon>
        <taxon>Dothideomycetes</taxon>
        <taxon>Dothideomycetidae</taxon>
        <taxon>Mycosphaerellales</taxon>
        <taxon>Mycosphaerellaceae</taxon>
        <taxon>Zasmidium</taxon>
    </lineage>
</organism>
<accession>A0A6A6C3W7</accession>
<dbReference type="GeneID" id="54562713"/>
<evidence type="ECO:0000313" key="4">
    <source>
        <dbReference type="EMBL" id="KAF2160086.1"/>
    </source>
</evidence>
<keyword evidence="5" id="KW-1185">Reference proteome</keyword>
<proteinExistence type="inferred from homology"/>
<dbReference type="GO" id="GO:0008081">
    <property type="term" value="F:phosphoric diester hydrolase activity"/>
    <property type="evidence" value="ECO:0007669"/>
    <property type="project" value="InterPro"/>
</dbReference>
<comment type="similarity">
    <text evidence="1">Belongs to the AIM6 family.</text>
</comment>
<dbReference type="GO" id="GO:0006629">
    <property type="term" value="P:lipid metabolic process"/>
    <property type="evidence" value="ECO:0007669"/>
    <property type="project" value="InterPro"/>
</dbReference>
<dbReference type="PANTHER" id="PTHR31571">
    <property type="entry name" value="ALTERED INHERITANCE OF MITOCHONDRIA PROTEIN 6"/>
    <property type="match status" value="1"/>
</dbReference>
<feature type="region of interest" description="Disordered" evidence="3">
    <location>
        <begin position="252"/>
        <end position="278"/>
    </location>
</feature>
<reference evidence="4" key="1">
    <citation type="journal article" date="2020" name="Stud. Mycol.">
        <title>101 Dothideomycetes genomes: a test case for predicting lifestyles and emergence of pathogens.</title>
        <authorList>
            <person name="Haridas S."/>
            <person name="Albert R."/>
            <person name="Binder M."/>
            <person name="Bloem J."/>
            <person name="Labutti K."/>
            <person name="Salamov A."/>
            <person name="Andreopoulos B."/>
            <person name="Baker S."/>
            <person name="Barry K."/>
            <person name="Bills G."/>
            <person name="Bluhm B."/>
            <person name="Cannon C."/>
            <person name="Castanera R."/>
            <person name="Culley D."/>
            <person name="Daum C."/>
            <person name="Ezra D."/>
            <person name="Gonzalez J."/>
            <person name="Henrissat B."/>
            <person name="Kuo A."/>
            <person name="Liang C."/>
            <person name="Lipzen A."/>
            <person name="Lutzoni F."/>
            <person name="Magnuson J."/>
            <person name="Mondo S."/>
            <person name="Nolan M."/>
            <person name="Ohm R."/>
            <person name="Pangilinan J."/>
            <person name="Park H.-J."/>
            <person name="Ramirez L."/>
            <person name="Alfaro M."/>
            <person name="Sun H."/>
            <person name="Tritt A."/>
            <person name="Yoshinaga Y."/>
            <person name="Zwiers L.-H."/>
            <person name="Turgeon B."/>
            <person name="Goodwin S."/>
            <person name="Spatafora J."/>
            <person name="Crous P."/>
            <person name="Grigoriev I."/>
        </authorList>
    </citation>
    <scope>NUCLEOTIDE SEQUENCE</scope>
    <source>
        <strain evidence="4">ATCC 36951</strain>
    </source>
</reference>
<evidence type="ECO:0000313" key="5">
    <source>
        <dbReference type="Proteomes" id="UP000799537"/>
    </source>
</evidence>
<gene>
    <name evidence="4" type="ORF">M409DRAFT_29385</name>
</gene>
<dbReference type="PANTHER" id="PTHR31571:SF1">
    <property type="entry name" value="ALTERED INHERITANCE OF MITOCHONDRIA PROTEIN 6"/>
    <property type="match status" value="1"/>
</dbReference>
<evidence type="ECO:0000256" key="2">
    <source>
        <dbReference type="ARBA" id="ARBA00014286"/>
    </source>
</evidence>